<gene>
    <name evidence="2" type="ORF">B6D57_02585</name>
</gene>
<dbReference type="Gene3D" id="2.40.360.20">
    <property type="match status" value="1"/>
</dbReference>
<organism evidence="2 3">
    <name type="scientific">Candidatus Coatesbacteria bacterium 4484_99</name>
    <dbReference type="NCBI Taxonomy" id="1970774"/>
    <lineage>
        <taxon>Bacteria</taxon>
        <taxon>Candidatus Coatesiibacteriota</taxon>
    </lineage>
</organism>
<protein>
    <recommendedName>
        <fullName evidence="1">DUF3108 domain-containing protein</fullName>
    </recommendedName>
</protein>
<reference evidence="3" key="1">
    <citation type="submission" date="2017-03" db="EMBL/GenBank/DDBJ databases">
        <title>Novel pathways for hydrocarbon cycling and metabolic interdependencies in hydrothermal sediment communities.</title>
        <authorList>
            <person name="Dombrowski N."/>
            <person name="Seitz K."/>
            <person name="Teske A."/>
            <person name="Baker B."/>
        </authorList>
    </citation>
    <scope>NUCLEOTIDE SEQUENCE [LARGE SCALE GENOMIC DNA]</scope>
</reference>
<dbReference type="Proteomes" id="UP000192611">
    <property type="component" value="Unassembled WGS sequence"/>
</dbReference>
<name>A0A1W9S1R4_9BACT</name>
<dbReference type="EMBL" id="NATQ01000041">
    <property type="protein sequence ID" value="OQX90592.1"/>
    <property type="molecule type" value="Genomic_DNA"/>
</dbReference>
<dbReference type="InterPro" id="IPR049279">
    <property type="entry name" value="DUF3108-like"/>
</dbReference>
<accession>A0A1W9S1R4</accession>
<evidence type="ECO:0000313" key="3">
    <source>
        <dbReference type="Proteomes" id="UP000192611"/>
    </source>
</evidence>
<evidence type="ECO:0000259" key="1">
    <source>
        <dbReference type="Pfam" id="PF21347"/>
    </source>
</evidence>
<feature type="domain" description="DUF3108" evidence="1">
    <location>
        <begin position="61"/>
        <end position="110"/>
    </location>
</feature>
<dbReference type="Pfam" id="PF21347">
    <property type="entry name" value="DUF3108_like"/>
    <property type="match status" value="1"/>
</dbReference>
<proteinExistence type="predicted"/>
<evidence type="ECO:0000313" key="2">
    <source>
        <dbReference type="EMBL" id="OQX90592.1"/>
    </source>
</evidence>
<sequence>LVNFYNEGGDISDSGFLLLSGDGSIWMDDMMGNCWMVYKKGLPVGYTWRAEMEEGFVGRFRVDGYESISTPAGKFNGACKVVVDIYEGGGDKSEGSMTYWFADGVGMVKSINDFGSNSEVSELVDYGD</sequence>
<feature type="non-terminal residue" evidence="2">
    <location>
        <position position="1"/>
    </location>
</feature>
<dbReference type="AlphaFoldDB" id="A0A1W9S1R4"/>
<comment type="caution">
    <text evidence="2">The sequence shown here is derived from an EMBL/GenBank/DDBJ whole genome shotgun (WGS) entry which is preliminary data.</text>
</comment>